<dbReference type="EMBL" id="CH916376">
    <property type="protein sequence ID" value="EDV95298.1"/>
    <property type="molecule type" value="Genomic_DNA"/>
</dbReference>
<dbReference type="GO" id="GO:0000380">
    <property type="term" value="P:alternative mRNA splicing, via spliceosome"/>
    <property type="evidence" value="ECO:0007669"/>
    <property type="project" value="EnsemblMetazoa"/>
</dbReference>
<keyword evidence="3" id="KW-1185">Reference proteome</keyword>
<dbReference type="GO" id="GO:0005689">
    <property type="term" value="C:U12-type spliceosomal complex"/>
    <property type="evidence" value="ECO:0007669"/>
    <property type="project" value="EnsemblMetazoa"/>
</dbReference>
<evidence type="ECO:0000256" key="1">
    <source>
        <dbReference type="SAM" id="MobiDB-lite"/>
    </source>
</evidence>
<gene>
    <name evidence="2" type="primary">Dgri\GH17870</name>
    <name evidence="2" type="ORF">Dgri_GH17870</name>
</gene>
<feature type="compositionally biased region" description="Basic residues" evidence="1">
    <location>
        <begin position="211"/>
        <end position="265"/>
    </location>
</feature>
<organism evidence="3">
    <name type="scientific">Drosophila grimshawi</name>
    <name type="common">Hawaiian fruit fly</name>
    <name type="synonym">Idiomyia grimshawi</name>
    <dbReference type="NCBI Taxonomy" id="7222"/>
    <lineage>
        <taxon>Eukaryota</taxon>
        <taxon>Metazoa</taxon>
        <taxon>Ecdysozoa</taxon>
        <taxon>Arthropoda</taxon>
        <taxon>Hexapoda</taxon>
        <taxon>Insecta</taxon>
        <taxon>Pterygota</taxon>
        <taxon>Neoptera</taxon>
        <taxon>Endopterygota</taxon>
        <taxon>Diptera</taxon>
        <taxon>Brachycera</taxon>
        <taxon>Muscomorpha</taxon>
        <taxon>Ephydroidea</taxon>
        <taxon>Drosophilidae</taxon>
        <taxon>Drosophila</taxon>
        <taxon>Hawaiian Drosophila</taxon>
    </lineage>
</organism>
<dbReference type="OrthoDB" id="69229at2759"/>
<dbReference type="PhylomeDB" id="B4JX22"/>
<dbReference type="OMA" id="HPQFQDN"/>
<protein>
    <submittedName>
        <fullName evidence="2">GH17870</fullName>
    </submittedName>
</protein>
<dbReference type="eggNOG" id="ENOG502QW2V">
    <property type="taxonomic scope" value="Eukaryota"/>
</dbReference>
<dbReference type="GO" id="GO:0034693">
    <property type="term" value="C:U11/U12 snRNP"/>
    <property type="evidence" value="ECO:0007669"/>
    <property type="project" value="EnsemblMetazoa"/>
</dbReference>
<name>B4JX22_DROGR</name>
<sequence length="265" mass="31422">MSATQQALRLYVASCRERLQQLLQRLHWTEQGPAVVGHEVQVGADVDVEQLPSSCLEDPQHSVQLNLELLQQLLGPAARPTQLVNGTFEDLQVNFTEPQKLLIYEHVVQRTLRQRQSFEEMANFAQLVADTKKAHKKQRRHRKSKPTLHEEMHQLVELQMQALQAQQRQQLLPVAARERKRHQSGKSELDHWRRTPTRSRERRRDSPHRDHCSRHSSSRRRYKERRHSRSGSRLRSQRQHSKRARSRSRSRSPLHSNNNRRFHRH</sequence>
<dbReference type="Proteomes" id="UP000001070">
    <property type="component" value="Unassembled WGS sequence"/>
</dbReference>
<dbReference type="AlphaFoldDB" id="B4JX22"/>
<feature type="region of interest" description="Disordered" evidence="1">
    <location>
        <begin position="169"/>
        <end position="265"/>
    </location>
</feature>
<accession>B4JX22</accession>
<dbReference type="HOGENOM" id="CLU_103084_0_0_1"/>
<dbReference type="InParanoid" id="B4JX22"/>
<proteinExistence type="predicted"/>
<evidence type="ECO:0000313" key="2">
    <source>
        <dbReference type="EMBL" id="EDV95298.1"/>
    </source>
</evidence>
<dbReference type="STRING" id="7222.B4JX22"/>
<evidence type="ECO:0000313" key="3">
    <source>
        <dbReference type="Proteomes" id="UP000001070"/>
    </source>
</evidence>
<reference evidence="2 3" key="1">
    <citation type="journal article" date="2007" name="Nature">
        <title>Evolution of genes and genomes on the Drosophila phylogeny.</title>
        <authorList>
            <consortium name="Drosophila 12 Genomes Consortium"/>
            <person name="Clark A.G."/>
            <person name="Eisen M.B."/>
            <person name="Smith D.R."/>
            <person name="Bergman C.M."/>
            <person name="Oliver B."/>
            <person name="Markow T.A."/>
            <person name="Kaufman T.C."/>
            <person name="Kellis M."/>
            <person name="Gelbart W."/>
            <person name="Iyer V.N."/>
            <person name="Pollard D.A."/>
            <person name="Sackton T.B."/>
            <person name="Larracuente A.M."/>
            <person name="Singh N.D."/>
            <person name="Abad J.P."/>
            <person name="Abt D.N."/>
            <person name="Adryan B."/>
            <person name="Aguade M."/>
            <person name="Akashi H."/>
            <person name="Anderson W.W."/>
            <person name="Aquadro C.F."/>
            <person name="Ardell D.H."/>
            <person name="Arguello R."/>
            <person name="Artieri C.G."/>
            <person name="Barbash D.A."/>
            <person name="Barker D."/>
            <person name="Barsanti P."/>
            <person name="Batterham P."/>
            <person name="Batzoglou S."/>
            <person name="Begun D."/>
            <person name="Bhutkar A."/>
            <person name="Blanco E."/>
            <person name="Bosak S.A."/>
            <person name="Bradley R.K."/>
            <person name="Brand A.D."/>
            <person name="Brent M.R."/>
            <person name="Brooks A.N."/>
            <person name="Brown R.H."/>
            <person name="Butlin R.K."/>
            <person name="Caggese C."/>
            <person name="Calvi B.R."/>
            <person name="Bernardo de Carvalho A."/>
            <person name="Caspi A."/>
            <person name="Castrezana S."/>
            <person name="Celniker S.E."/>
            <person name="Chang J.L."/>
            <person name="Chapple C."/>
            <person name="Chatterji S."/>
            <person name="Chinwalla A."/>
            <person name="Civetta A."/>
            <person name="Clifton S.W."/>
            <person name="Comeron J.M."/>
            <person name="Costello J.C."/>
            <person name="Coyne J.A."/>
            <person name="Daub J."/>
            <person name="David R.G."/>
            <person name="Delcher A.L."/>
            <person name="Delehaunty K."/>
            <person name="Do C.B."/>
            <person name="Ebling H."/>
            <person name="Edwards K."/>
            <person name="Eickbush T."/>
            <person name="Evans J.D."/>
            <person name="Filipski A."/>
            <person name="Findeiss S."/>
            <person name="Freyhult E."/>
            <person name="Fulton L."/>
            <person name="Fulton R."/>
            <person name="Garcia A.C."/>
            <person name="Gardiner A."/>
            <person name="Garfield D.A."/>
            <person name="Garvin B.E."/>
            <person name="Gibson G."/>
            <person name="Gilbert D."/>
            <person name="Gnerre S."/>
            <person name="Godfrey J."/>
            <person name="Good R."/>
            <person name="Gotea V."/>
            <person name="Gravely B."/>
            <person name="Greenberg A.J."/>
            <person name="Griffiths-Jones S."/>
            <person name="Gross S."/>
            <person name="Guigo R."/>
            <person name="Gustafson E.A."/>
            <person name="Haerty W."/>
            <person name="Hahn M.W."/>
            <person name="Halligan D.L."/>
            <person name="Halpern A.L."/>
            <person name="Halter G.M."/>
            <person name="Han M.V."/>
            <person name="Heger A."/>
            <person name="Hillier L."/>
            <person name="Hinrichs A.S."/>
            <person name="Holmes I."/>
            <person name="Hoskins R.A."/>
            <person name="Hubisz M.J."/>
            <person name="Hultmark D."/>
            <person name="Huntley M.A."/>
            <person name="Jaffe D.B."/>
            <person name="Jagadeeshan S."/>
            <person name="Jeck W.R."/>
            <person name="Johnson J."/>
            <person name="Jones C.D."/>
            <person name="Jordan W.C."/>
            <person name="Karpen G.H."/>
            <person name="Kataoka E."/>
            <person name="Keightley P.D."/>
            <person name="Kheradpour P."/>
            <person name="Kirkness E.F."/>
            <person name="Koerich L.B."/>
            <person name="Kristiansen K."/>
            <person name="Kudrna D."/>
            <person name="Kulathinal R.J."/>
            <person name="Kumar S."/>
            <person name="Kwok R."/>
            <person name="Lander E."/>
            <person name="Langley C.H."/>
            <person name="Lapoint R."/>
            <person name="Lazzaro B.P."/>
            <person name="Lee S.J."/>
            <person name="Levesque L."/>
            <person name="Li R."/>
            <person name="Lin C.F."/>
            <person name="Lin M.F."/>
            <person name="Lindblad-Toh K."/>
            <person name="Llopart A."/>
            <person name="Long M."/>
            <person name="Low L."/>
            <person name="Lozovsky E."/>
            <person name="Lu J."/>
            <person name="Luo M."/>
            <person name="Machado C.A."/>
            <person name="Makalowski W."/>
            <person name="Marzo M."/>
            <person name="Matsuda M."/>
            <person name="Matzkin L."/>
            <person name="McAllister B."/>
            <person name="McBride C.S."/>
            <person name="McKernan B."/>
            <person name="McKernan K."/>
            <person name="Mendez-Lago M."/>
            <person name="Minx P."/>
            <person name="Mollenhauer M.U."/>
            <person name="Montooth K."/>
            <person name="Mount S.M."/>
            <person name="Mu X."/>
            <person name="Myers E."/>
            <person name="Negre B."/>
            <person name="Newfeld S."/>
            <person name="Nielsen R."/>
            <person name="Noor M.A."/>
            <person name="O'Grady P."/>
            <person name="Pachter L."/>
            <person name="Papaceit M."/>
            <person name="Parisi M.J."/>
            <person name="Parisi M."/>
            <person name="Parts L."/>
            <person name="Pedersen J.S."/>
            <person name="Pesole G."/>
            <person name="Phillippy A.M."/>
            <person name="Ponting C.P."/>
            <person name="Pop M."/>
            <person name="Porcelli D."/>
            <person name="Powell J.R."/>
            <person name="Prohaska S."/>
            <person name="Pruitt K."/>
            <person name="Puig M."/>
            <person name="Quesneville H."/>
            <person name="Ram K.R."/>
            <person name="Rand D."/>
            <person name="Rasmussen M.D."/>
            <person name="Reed L.K."/>
            <person name="Reenan R."/>
            <person name="Reily A."/>
            <person name="Remington K.A."/>
            <person name="Rieger T.T."/>
            <person name="Ritchie M.G."/>
            <person name="Robin C."/>
            <person name="Rogers Y.H."/>
            <person name="Rohde C."/>
            <person name="Rozas J."/>
            <person name="Rubenfield M.J."/>
            <person name="Ruiz A."/>
            <person name="Russo S."/>
            <person name="Salzberg S.L."/>
            <person name="Sanchez-Gracia A."/>
            <person name="Saranga D.J."/>
            <person name="Sato H."/>
            <person name="Schaeffer S.W."/>
            <person name="Schatz M.C."/>
            <person name="Schlenke T."/>
            <person name="Schwartz R."/>
            <person name="Segarra C."/>
            <person name="Singh R.S."/>
            <person name="Sirot L."/>
            <person name="Sirota M."/>
            <person name="Sisneros N.B."/>
            <person name="Smith C.D."/>
            <person name="Smith T.F."/>
            <person name="Spieth J."/>
            <person name="Stage D.E."/>
            <person name="Stark A."/>
            <person name="Stephan W."/>
            <person name="Strausberg R.L."/>
            <person name="Strempel S."/>
            <person name="Sturgill D."/>
            <person name="Sutton G."/>
            <person name="Sutton G.G."/>
            <person name="Tao W."/>
            <person name="Teichmann S."/>
            <person name="Tobari Y.N."/>
            <person name="Tomimura Y."/>
            <person name="Tsolas J.M."/>
            <person name="Valente V.L."/>
            <person name="Venter E."/>
            <person name="Venter J.C."/>
            <person name="Vicario S."/>
            <person name="Vieira F.G."/>
            <person name="Vilella A.J."/>
            <person name="Villasante A."/>
            <person name="Walenz B."/>
            <person name="Wang J."/>
            <person name="Wasserman M."/>
            <person name="Watts T."/>
            <person name="Wilson D."/>
            <person name="Wilson R.K."/>
            <person name="Wing R.A."/>
            <person name="Wolfner M.F."/>
            <person name="Wong A."/>
            <person name="Wong G.K."/>
            <person name="Wu C.I."/>
            <person name="Wu G."/>
            <person name="Yamamoto D."/>
            <person name="Yang H.P."/>
            <person name="Yang S.P."/>
            <person name="Yorke J.A."/>
            <person name="Yoshida K."/>
            <person name="Zdobnov E."/>
            <person name="Zhang P."/>
            <person name="Zhang Y."/>
            <person name="Zimin A.V."/>
            <person name="Baldwin J."/>
            <person name="Abdouelleil A."/>
            <person name="Abdulkadir J."/>
            <person name="Abebe A."/>
            <person name="Abera B."/>
            <person name="Abreu J."/>
            <person name="Acer S.C."/>
            <person name="Aftuck L."/>
            <person name="Alexander A."/>
            <person name="An P."/>
            <person name="Anderson E."/>
            <person name="Anderson S."/>
            <person name="Arachi H."/>
            <person name="Azer M."/>
            <person name="Bachantsang P."/>
            <person name="Barry A."/>
            <person name="Bayul T."/>
            <person name="Berlin A."/>
            <person name="Bessette D."/>
            <person name="Bloom T."/>
            <person name="Blye J."/>
            <person name="Boguslavskiy L."/>
            <person name="Bonnet C."/>
            <person name="Boukhgalter B."/>
            <person name="Bourzgui I."/>
            <person name="Brown A."/>
            <person name="Cahill P."/>
            <person name="Channer S."/>
            <person name="Cheshatsang Y."/>
            <person name="Chuda L."/>
            <person name="Citroen M."/>
            <person name="Collymore A."/>
            <person name="Cooke P."/>
            <person name="Costello M."/>
            <person name="D'Aco K."/>
            <person name="Daza R."/>
            <person name="De Haan G."/>
            <person name="DeGray S."/>
            <person name="DeMaso C."/>
            <person name="Dhargay N."/>
            <person name="Dooley K."/>
            <person name="Dooley E."/>
            <person name="Doricent M."/>
            <person name="Dorje P."/>
            <person name="Dorjee K."/>
            <person name="Dupes A."/>
            <person name="Elong R."/>
            <person name="Falk J."/>
            <person name="Farina A."/>
            <person name="Faro S."/>
            <person name="Ferguson D."/>
            <person name="Fisher S."/>
            <person name="Foley C.D."/>
            <person name="Franke A."/>
            <person name="Friedrich D."/>
            <person name="Gadbois L."/>
            <person name="Gearin G."/>
            <person name="Gearin C.R."/>
            <person name="Giannoukos G."/>
            <person name="Goode T."/>
            <person name="Graham J."/>
            <person name="Grandbois E."/>
            <person name="Grewal S."/>
            <person name="Gyaltsen K."/>
            <person name="Hafez N."/>
            <person name="Hagos B."/>
            <person name="Hall J."/>
            <person name="Henson C."/>
            <person name="Hollinger A."/>
            <person name="Honan T."/>
            <person name="Huard M.D."/>
            <person name="Hughes L."/>
            <person name="Hurhula B."/>
            <person name="Husby M.E."/>
            <person name="Kamat A."/>
            <person name="Kanga B."/>
            <person name="Kashin S."/>
            <person name="Khazanovich D."/>
            <person name="Kisner P."/>
            <person name="Lance K."/>
            <person name="Lara M."/>
            <person name="Lee W."/>
            <person name="Lennon N."/>
            <person name="Letendre F."/>
            <person name="LeVine R."/>
            <person name="Lipovsky A."/>
            <person name="Liu X."/>
            <person name="Liu J."/>
            <person name="Liu S."/>
            <person name="Lokyitsang T."/>
            <person name="Lokyitsang Y."/>
            <person name="Lubonja R."/>
            <person name="Lui A."/>
            <person name="MacDonald P."/>
            <person name="Magnisalis V."/>
            <person name="Maru K."/>
            <person name="Matthews C."/>
            <person name="McCusker W."/>
            <person name="McDonough S."/>
            <person name="Mehta T."/>
            <person name="Meldrim J."/>
            <person name="Meneus L."/>
            <person name="Mihai O."/>
            <person name="Mihalev A."/>
            <person name="Mihova T."/>
            <person name="Mittelman R."/>
            <person name="Mlenga V."/>
            <person name="Montmayeur A."/>
            <person name="Mulrain L."/>
            <person name="Navidi A."/>
            <person name="Naylor J."/>
            <person name="Negash T."/>
            <person name="Nguyen T."/>
            <person name="Nguyen N."/>
            <person name="Nicol R."/>
            <person name="Norbu C."/>
            <person name="Norbu N."/>
            <person name="Novod N."/>
            <person name="O'Neill B."/>
            <person name="Osman S."/>
            <person name="Markiewicz E."/>
            <person name="Oyono O.L."/>
            <person name="Patti C."/>
            <person name="Phunkhang P."/>
            <person name="Pierre F."/>
            <person name="Priest M."/>
            <person name="Raghuraman S."/>
            <person name="Rege F."/>
            <person name="Reyes R."/>
            <person name="Rise C."/>
            <person name="Rogov P."/>
            <person name="Ross K."/>
            <person name="Ryan E."/>
            <person name="Settipalli S."/>
            <person name="Shea T."/>
            <person name="Sherpa N."/>
            <person name="Shi L."/>
            <person name="Shih D."/>
            <person name="Sparrow T."/>
            <person name="Spaulding J."/>
            <person name="Stalker J."/>
            <person name="Stange-Thomann N."/>
            <person name="Stavropoulos S."/>
            <person name="Stone C."/>
            <person name="Strader C."/>
            <person name="Tesfaye S."/>
            <person name="Thomson T."/>
            <person name="Thoulutsang Y."/>
            <person name="Thoulutsang D."/>
            <person name="Topham K."/>
            <person name="Topping I."/>
            <person name="Tsamla T."/>
            <person name="Vassiliev H."/>
            <person name="Vo A."/>
            <person name="Wangchuk T."/>
            <person name="Wangdi T."/>
            <person name="Weiand M."/>
            <person name="Wilkinson J."/>
            <person name="Wilson A."/>
            <person name="Yadav S."/>
            <person name="Young G."/>
            <person name="Yu Q."/>
            <person name="Zembek L."/>
            <person name="Zhong D."/>
            <person name="Zimmer A."/>
            <person name="Zwirko Z."/>
            <person name="Jaffe D.B."/>
            <person name="Alvarez P."/>
            <person name="Brockman W."/>
            <person name="Butler J."/>
            <person name="Chin C."/>
            <person name="Gnerre S."/>
            <person name="Grabherr M."/>
            <person name="Kleber M."/>
            <person name="Mauceli E."/>
            <person name="MacCallum I."/>
        </authorList>
    </citation>
    <scope>NUCLEOTIDE SEQUENCE [LARGE SCALE GENOMIC DNA]</scope>
    <source>
        <strain evidence="3">Tucson 15287-2541.00</strain>
    </source>
</reference>
<feature type="compositionally biased region" description="Basic and acidic residues" evidence="1">
    <location>
        <begin position="185"/>
        <end position="210"/>
    </location>
</feature>